<proteinExistence type="predicted"/>
<evidence type="ECO:0000313" key="2">
    <source>
        <dbReference type="Proteomes" id="UP000315995"/>
    </source>
</evidence>
<dbReference type="RefSeq" id="WP_141200377.1">
    <property type="nucleotide sequence ID" value="NZ_CP041186.1"/>
</dbReference>
<organism evidence="1 2">
    <name type="scientific">Persicimonas caeni</name>
    <dbReference type="NCBI Taxonomy" id="2292766"/>
    <lineage>
        <taxon>Bacteria</taxon>
        <taxon>Deltaproteobacteria</taxon>
        <taxon>Bradymonadales</taxon>
        <taxon>Bradymonadaceae</taxon>
        <taxon>Persicimonas</taxon>
    </lineage>
</organism>
<gene>
    <name evidence="1" type="ORF">FIV42_25240</name>
</gene>
<evidence type="ECO:0000313" key="1">
    <source>
        <dbReference type="EMBL" id="QDG53927.1"/>
    </source>
</evidence>
<dbReference type="OrthoDB" id="5487346at2"/>
<protein>
    <submittedName>
        <fullName evidence="1">Transposase family protein</fullName>
    </submittedName>
</protein>
<accession>A0A4Y6Q123</accession>
<dbReference type="InterPro" id="IPR051698">
    <property type="entry name" value="Transposase_11-like"/>
</dbReference>
<dbReference type="PANTHER" id="PTHR30298:SF0">
    <property type="entry name" value="PROTEIN YBFL-RELATED"/>
    <property type="match status" value="1"/>
</dbReference>
<dbReference type="PANTHER" id="PTHR30298">
    <property type="entry name" value="H REPEAT-ASSOCIATED PREDICTED TRANSPOSASE"/>
    <property type="match status" value="1"/>
</dbReference>
<sequence length="453" mass="50871">MAQMRISRNAATPKGFLRRISDARFERVDDPRAQQWVVHPLHALLKLGALAFSTHARSVRAVEVRSEQLRPTVRAQVGLKERVSDNAFGLVLPRIKWPQLRRCLHRQVKAEWRRGRLVPVRLQKSTAAIDGKHVATVPEKRLRALVTQRTSLDGATLAPAELRQVLSTQFPHVQLQESSHGKLCGLIRVHRTTLISSSAAVALDQWPIAGQTNEWGAIELTVSALMSAYGRTKLIERVTLDAGNATPEVAQMLQGRDIGYLMSLKVGQGRLWEHAVDTLGDREGRQADHRDVVEERGKTICYSVWREKLDGEYGFEGARQVVRIERVVAGDEDAEVGNRYFVSSESPDELGAKEALALARAHWRCENEGHWTADAIFDEDARRTPWTMHPDGVLVAGLLRSIAINILAMLRALTRNKSAEKWHKPTWKMVVEQALMTLCIPILDTTEFDAFEA</sequence>
<dbReference type="Proteomes" id="UP000315995">
    <property type="component" value="Chromosome"/>
</dbReference>
<reference evidence="1 2" key="1">
    <citation type="submission" date="2019-06" db="EMBL/GenBank/DDBJ databases">
        <title>Persicimonas caeni gen. nov., sp. nov., a predatory bacterium isolated from solar saltern.</title>
        <authorList>
            <person name="Wang S."/>
        </authorList>
    </citation>
    <scope>NUCLEOTIDE SEQUENCE [LARGE SCALE GENOMIC DNA]</scope>
    <source>
        <strain evidence="1 2">YN101</strain>
    </source>
</reference>
<accession>A0A5B8YDB2</accession>
<name>A0A4Y6Q123_PERCE</name>
<keyword evidence="2" id="KW-1185">Reference proteome</keyword>
<dbReference type="AlphaFoldDB" id="A0A4Y6Q123"/>
<dbReference type="EMBL" id="CP041186">
    <property type="protein sequence ID" value="QDG53927.1"/>
    <property type="molecule type" value="Genomic_DNA"/>
</dbReference>